<keyword evidence="5" id="KW-0863">Zinc-finger</keyword>
<dbReference type="AlphaFoldDB" id="A0AAV3Q024"/>
<proteinExistence type="inferred from homology"/>
<dbReference type="Gene3D" id="3.30.1370.10">
    <property type="entry name" value="K Homology domain, type 1"/>
    <property type="match status" value="1"/>
</dbReference>
<gene>
    <name evidence="13" type="ORF">LIER_13451</name>
</gene>
<evidence type="ECO:0000313" key="13">
    <source>
        <dbReference type="EMBL" id="GAA0155808.1"/>
    </source>
</evidence>
<name>A0AAV3Q024_LITER</name>
<protein>
    <submittedName>
        <fullName evidence="13">RNA splicing factor</fullName>
    </submittedName>
</protein>
<comment type="caution">
    <text evidence="13">The sequence shown here is derived from an EMBL/GenBank/DDBJ whole genome shotgun (WGS) entry which is preliminary data.</text>
</comment>
<organism evidence="13 14">
    <name type="scientific">Lithospermum erythrorhizon</name>
    <name type="common">Purple gromwell</name>
    <name type="synonym">Lithospermum officinale var. erythrorhizon</name>
    <dbReference type="NCBI Taxonomy" id="34254"/>
    <lineage>
        <taxon>Eukaryota</taxon>
        <taxon>Viridiplantae</taxon>
        <taxon>Streptophyta</taxon>
        <taxon>Embryophyta</taxon>
        <taxon>Tracheophyta</taxon>
        <taxon>Spermatophyta</taxon>
        <taxon>Magnoliopsida</taxon>
        <taxon>eudicotyledons</taxon>
        <taxon>Gunneridae</taxon>
        <taxon>Pentapetalae</taxon>
        <taxon>asterids</taxon>
        <taxon>lamiids</taxon>
        <taxon>Boraginales</taxon>
        <taxon>Boraginaceae</taxon>
        <taxon>Boraginoideae</taxon>
        <taxon>Lithospermeae</taxon>
        <taxon>Lithospermum</taxon>
    </lineage>
</organism>
<feature type="compositionally biased region" description="Basic and acidic residues" evidence="11">
    <location>
        <begin position="683"/>
        <end position="692"/>
    </location>
</feature>
<dbReference type="InterPro" id="IPR012677">
    <property type="entry name" value="Nucleotide-bd_a/b_plait_sf"/>
</dbReference>
<dbReference type="Pfam" id="PF00076">
    <property type="entry name" value="RRM_1"/>
    <property type="match status" value="1"/>
</dbReference>
<evidence type="ECO:0000256" key="9">
    <source>
        <dbReference type="ARBA" id="ARBA00023242"/>
    </source>
</evidence>
<feature type="compositionally biased region" description="Polar residues" evidence="11">
    <location>
        <begin position="641"/>
        <end position="650"/>
    </location>
</feature>
<dbReference type="Gene3D" id="3.30.70.330">
    <property type="match status" value="1"/>
</dbReference>
<evidence type="ECO:0000256" key="10">
    <source>
        <dbReference type="PROSITE-ProRule" id="PRU00176"/>
    </source>
</evidence>
<feature type="compositionally biased region" description="Acidic residues" evidence="11">
    <location>
        <begin position="1"/>
        <end position="15"/>
    </location>
</feature>
<feature type="region of interest" description="Disordered" evidence="11">
    <location>
        <begin position="572"/>
        <end position="692"/>
    </location>
</feature>
<dbReference type="SUPFAM" id="SSF54928">
    <property type="entry name" value="RNA-binding domain, RBD"/>
    <property type="match status" value="1"/>
</dbReference>
<feature type="compositionally biased region" description="Pro residues" evidence="11">
    <location>
        <begin position="659"/>
        <end position="671"/>
    </location>
</feature>
<dbReference type="PROSITE" id="PS50102">
    <property type="entry name" value="RRM"/>
    <property type="match status" value="1"/>
</dbReference>
<feature type="region of interest" description="Disordered" evidence="11">
    <location>
        <begin position="106"/>
        <end position="125"/>
    </location>
</feature>
<dbReference type="InterPro" id="IPR035979">
    <property type="entry name" value="RBD_domain_sf"/>
</dbReference>
<feature type="region of interest" description="Disordered" evidence="11">
    <location>
        <begin position="1"/>
        <end position="71"/>
    </location>
</feature>
<dbReference type="CDD" id="cd02395">
    <property type="entry name" value="KH-I_BBP"/>
    <property type="match status" value="1"/>
</dbReference>
<dbReference type="Pfam" id="PF22675">
    <property type="entry name" value="KH-I_KHDC4-BBP"/>
    <property type="match status" value="1"/>
</dbReference>
<keyword evidence="6" id="KW-0862">Zinc</keyword>
<dbReference type="Pfam" id="PF16275">
    <property type="entry name" value="SF1-HH"/>
    <property type="match status" value="1"/>
</dbReference>
<dbReference type="SUPFAM" id="SSF57756">
    <property type="entry name" value="Retrovirus zinc finger-like domains"/>
    <property type="match status" value="1"/>
</dbReference>
<dbReference type="InterPro" id="IPR032570">
    <property type="entry name" value="SF1-HH"/>
</dbReference>
<dbReference type="PROSITE" id="PS50084">
    <property type="entry name" value="KH_TYPE_1"/>
    <property type="match status" value="1"/>
</dbReference>
<evidence type="ECO:0000256" key="8">
    <source>
        <dbReference type="ARBA" id="ARBA00023187"/>
    </source>
</evidence>
<feature type="domain" description="RRM" evidence="12">
    <location>
        <begin position="411"/>
        <end position="489"/>
    </location>
</feature>
<dbReference type="GO" id="GO:0048024">
    <property type="term" value="P:regulation of mRNA splicing, via spliceosome"/>
    <property type="evidence" value="ECO:0007669"/>
    <property type="project" value="TreeGrafter"/>
</dbReference>
<dbReference type="GO" id="GO:0006397">
    <property type="term" value="P:mRNA processing"/>
    <property type="evidence" value="ECO:0007669"/>
    <property type="project" value="UniProtKB-KW"/>
</dbReference>
<keyword evidence="9" id="KW-0539">Nucleus</keyword>
<dbReference type="InterPro" id="IPR047086">
    <property type="entry name" value="SF1-HH_sf"/>
</dbReference>
<accession>A0AAV3Q024</accession>
<evidence type="ECO:0000256" key="2">
    <source>
        <dbReference type="ARBA" id="ARBA00010382"/>
    </source>
</evidence>
<dbReference type="Gene3D" id="6.10.140.1790">
    <property type="match status" value="1"/>
</dbReference>
<dbReference type="GO" id="GO:0003729">
    <property type="term" value="F:mRNA binding"/>
    <property type="evidence" value="ECO:0007669"/>
    <property type="project" value="TreeGrafter"/>
</dbReference>
<dbReference type="InterPro" id="IPR001878">
    <property type="entry name" value="Znf_CCHC"/>
</dbReference>
<evidence type="ECO:0000256" key="3">
    <source>
        <dbReference type="ARBA" id="ARBA00022664"/>
    </source>
</evidence>
<evidence type="ECO:0000256" key="7">
    <source>
        <dbReference type="ARBA" id="ARBA00022884"/>
    </source>
</evidence>
<dbReference type="SMART" id="SM00343">
    <property type="entry name" value="ZnF_C2HC"/>
    <property type="match status" value="2"/>
</dbReference>
<dbReference type="GO" id="GO:0005634">
    <property type="term" value="C:nucleus"/>
    <property type="evidence" value="ECO:0007669"/>
    <property type="project" value="UniProtKB-SubCell"/>
</dbReference>
<dbReference type="InterPro" id="IPR055256">
    <property type="entry name" value="KH_1_KHDC4/BBP-like"/>
</dbReference>
<comment type="subcellular location">
    <subcellularLocation>
        <location evidence="1">Nucleus</location>
    </subcellularLocation>
</comment>
<evidence type="ECO:0000259" key="12">
    <source>
        <dbReference type="PROSITE" id="PS50102"/>
    </source>
</evidence>
<dbReference type="GO" id="GO:0008270">
    <property type="term" value="F:zinc ion binding"/>
    <property type="evidence" value="ECO:0007669"/>
    <property type="project" value="UniProtKB-KW"/>
</dbReference>
<evidence type="ECO:0000256" key="11">
    <source>
        <dbReference type="SAM" id="MobiDB-lite"/>
    </source>
</evidence>
<dbReference type="FunFam" id="3.30.1370.10:FF:000047">
    <property type="entry name" value="splicing factor-like protein 1"/>
    <property type="match status" value="1"/>
</dbReference>
<feature type="compositionally biased region" description="Polar residues" evidence="11">
    <location>
        <begin position="596"/>
        <end position="614"/>
    </location>
</feature>
<evidence type="ECO:0000256" key="1">
    <source>
        <dbReference type="ARBA" id="ARBA00004123"/>
    </source>
</evidence>
<dbReference type="SMART" id="SM00360">
    <property type="entry name" value="RRM"/>
    <property type="match status" value="1"/>
</dbReference>
<evidence type="ECO:0000256" key="4">
    <source>
        <dbReference type="ARBA" id="ARBA00022723"/>
    </source>
</evidence>
<dbReference type="GO" id="GO:0008380">
    <property type="term" value="P:RNA splicing"/>
    <property type="evidence" value="ECO:0007669"/>
    <property type="project" value="UniProtKB-KW"/>
</dbReference>
<dbReference type="Proteomes" id="UP001454036">
    <property type="component" value="Unassembled WGS sequence"/>
</dbReference>
<keyword evidence="3" id="KW-0507">mRNA processing</keyword>
<keyword evidence="14" id="KW-1185">Reference proteome</keyword>
<sequence length="692" mass="75430">MEETLNENQETDMENGDSKALISKVNAEGSGRRRRSRWEAKDEVDNGNGTTKKRKSRWEDDDSQPKFQLPDFMKDFIGGGIDMDPEIQILNARLIEISRMLQGGLPLDDRPEGARSPSPEPVYDNMGIRINTREFRARERLNKERQDIITQIIKRNPNYKPPADYRPPKLYKKLFIPMKEYPGYNFIGLIIGPRGNTQKRMEKETGAKIVIRGKGSMKEGKLGQKKDLKYDLAENEDLHVLVEADTQEALDAAAGMVEKLLQPVDETLNEHKRQQLRELAALNGTIREDEFCRLCGEQGHRQFACPAKTSTFKSDVLCKICGDGGHPTIDCPMKGTSGKKMDDEYQNFLAELGGTVPEGISKPSVALPLTGSGGSGSTPPWVNGNNSARSGPSAHPGLGSTIGTGKEIDDTNLYIGYLPPAFDDDALIQLFSPFGSIVTAKVIKDRDYGVSKGYGFVKYSDITQANQAISSMNGYQLDGRTIAVRVAGRPPQPPPPAPAPMPPAYPGPNPSSSVYPMQYVTPGGVPPGGFMGAPPPWGSHAPQYAPYASAPNMYNPVQGQYLSPYGAQYRPLPPVGSSGMPPQYMPPGETGPPGVQPQTSESGTATNVIYSGFSSMVPPNSQPPYPPTSYYAPPPPPPPAVSSTMEQQHYSTPPWASNHPPPPPPPPPSGEPPQQNTYGADSEYEKFMAEMK</sequence>
<dbReference type="PANTHER" id="PTHR11208:SF151">
    <property type="entry name" value="ZINC FINGER, CCHC-TYPE-RELATED"/>
    <property type="match status" value="1"/>
</dbReference>
<evidence type="ECO:0000256" key="5">
    <source>
        <dbReference type="ARBA" id="ARBA00022771"/>
    </source>
</evidence>
<dbReference type="FunFam" id="4.10.60.10:FF:000011">
    <property type="entry name" value="splicing factor 1"/>
    <property type="match status" value="1"/>
</dbReference>
<dbReference type="SMART" id="SM00322">
    <property type="entry name" value="KH"/>
    <property type="match status" value="1"/>
</dbReference>
<dbReference type="InterPro" id="IPR036612">
    <property type="entry name" value="KH_dom_type_1_sf"/>
</dbReference>
<keyword evidence="4" id="KW-0479">Metal-binding</keyword>
<evidence type="ECO:0000313" key="14">
    <source>
        <dbReference type="Proteomes" id="UP001454036"/>
    </source>
</evidence>
<dbReference type="PANTHER" id="PTHR11208">
    <property type="entry name" value="RNA-BINDING PROTEIN RELATED"/>
    <property type="match status" value="1"/>
</dbReference>
<feature type="compositionally biased region" description="Pro residues" evidence="11">
    <location>
        <begin position="620"/>
        <end position="640"/>
    </location>
</feature>
<dbReference type="Gene3D" id="4.10.60.10">
    <property type="entry name" value="Zinc finger, CCHC-type"/>
    <property type="match status" value="1"/>
</dbReference>
<keyword evidence="8" id="KW-0508">mRNA splicing</keyword>
<dbReference type="InterPro" id="IPR045071">
    <property type="entry name" value="BBP-like"/>
</dbReference>
<dbReference type="EMBL" id="BAABME010002721">
    <property type="protein sequence ID" value="GAA0155808.1"/>
    <property type="molecule type" value="Genomic_DNA"/>
</dbReference>
<comment type="similarity">
    <text evidence="2">Belongs to the BBP/SF1 family.</text>
</comment>
<reference evidence="13 14" key="1">
    <citation type="submission" date="2024-01" db="EMBL/GenBank/DDBJ databases">
        <title>The complete chloroplast genome sequence of Lithospermum erythrorhizon: insights into the phylogenetic relationship among Boraginaceae species and the maternal lineages of purple gromwells.</title>
        <authorList>
            <person name="Okada T."/>
            <person name="Watanabe K."/>
        </authorList>
    </citation>
    <scope>NUCLEOTIDE SEQUENCE [LARGE SCALE GENOMIC DNA]</scope>
</reference>
<dbReference type="InterPro" id="IPR000504">
    <property type="entry name" value="RRM_dom"/>
</dbReference>
<dbReference type="InterPro" id="IPR036875">
    <property type="entry name" value="Znf_CCHC_sf"/>
</dbReference>
<evidence type="ECO:0000256" key="6">
    <source>
        <dbReference type="ARBA" id="ARBA00022833"/>
    </source>
</evidence>
<keyword evidence="7 10" id="KW-0694">RNA-binding</keyword>
<dbReference type="SUPFAM" id="SSF54791">
    <property type="entry name" value="Eukaryotic type KH-domain (KH-domain type I)"/>
    <property type="match status" value="1"/>
</dbReference>
<dbReference type="InterPro" id="IPR004087">
    <property type="entry name" value="KH_dom"/>
</dbReference>
<feature type="region of interest" description="Disordered" evidence="11">
    <location>
        <begin position="372"/>
        <end position="403"/>
    </location>
</feature>